<evidence type="ECO:0000313" key="2">
    <source>
        <dbReference type="EMBL" id="KOR89634.1"/>
    </source>
</evidence>
<dbReference type="EMBL" id="LIUT01000001">
    <property type="protein sequence ID" value="KOR89634.1"/>
    <property type="molecule type" value="Genomic_DNA"/>
</dbReference>
<sequence length="128" mass="15486">MHRSRYNDTQVIIEVKEQELKKQKRALDKLHESYEEEMITKQVFLERKAVRSRQIQKLEEELKDLRKVVVDEGNYPTVEQIVKRIGQFRKLWSEAVSSEEKKRALKKLVERIVYNREGHQVELTVCYR</sequence>
<dbReference type="Proteomes" id="UP000036932">
    <property type="component" value="Unassembled WGS sequence"/>
</dbReference>
<name>A0A0M1P6F8_9BACL</name>
<evidence type="ECO:0000256" key="1">
    <source>
        <dbReference type="SAM" id="Coils"/>
    </source>
</evidence>
<dbReference type="AlphaFoldDB" id="A0A0M1P6F8"/>
<keyword evidence="1" id="KW-0175">Coiled coil</keyword>
<comment type="caution">
    <text evidence="2">The sequence shown here is derived from an EMBL/GenBank/DDBJ whole genome shotgun (WGS) entry which is preliminary data.</text>
</comment>
<evidence type="ECO:0000313" key="3">
    <source>
        <dbReference type="Proteomes" id="UP000036932"/>
    </source>
</evidence>
<evidence type="ECO:0008006" key="4">
    <source>
        <dbReference type="Google" id="ProtNLM"/>
    </source>
</evidence>
<gene>
    <name evidence="2" type="ORF">AM231_11165</name>
</gene>
<proteinExistence type="predicted"/>
<feature type="coiled-coil region" evidence="1">
    <location>
        <begin position="13"/>
        <end position="75"/>
    </location>
</feature>
<keyword evidence="3" id="KW-1185">Reference proteome</keyword>
<reference evidence="3" key="1">
    <citation type="submission" date="2015-08" db="EMBL/GenBank/DDBJ databases">
        <title>Genome sequencing project for genomic taxonomy and phylogenomics of Bacillus-like bacteria.</title>
        <authorList>
            <person name="Liu B."/>
            <person name="Wang J."/>
            <person name="Zhu Y."/>
            <person name="Liu G."/>
            <person name="Chen Q."/>
            <person name="Chen Z."/>
            <person name="Lan J."/>
            <person name="Che J."/>
            <person name="Ge C."/>
            <person name="Shi H."/>
            <person name="Pan Z."/>
            <person name="Liu X."/>
        </authorList>
    </citation>
    <scope>NUCLEOTIDE SEQUENCE [LARGE SCALE GENOMIC DNA]</scope>
    <source>
        <strain evidence="3">FJAT-22460</strain>
    </source>
</reference>
<organism evidence="2 3">
    <name type="scientific">Paenibacillus solani</name>
    <dbReference type="NCBI Taxonomy" id="1705565"/>
    <lineage>
        <taxon>Bacteria</taxon>
        <taxon>Bacillati</taxon>
        <taxon>Bacillota</taxon>
        <taxon>Bacilli</taxon>
        <taxon>Bacillales</taxon>
        <taxon>Paenibacillaceae</taxon>
        <taxon>Paenibacillus</taxon>
    </lineage>
</organism>
<protein>
    <recommendedName>
        <fullName evidence="4">Site-specific recombinase</fullName>
    </recommendedName>
</protein>
<dbReference type="PATRIC" id="fig|1705565.3.peg.4233"/>
<accession>A0A0M1P6F8</accession>